<feature type="non-terminal residue" evidence="2">
    <location>
        <position position="1"/>
    </location>
</feature>
<dbReference type="Proteomes" id="UP001163046">
    <property type="component" value="Unassembled WGS sequence"/>
</dbReference>
<organism evidence="2 3">
    <name type="scientific">Desmophyllum pertusum</name>
    <dbReference type="NCBI Taxonomy" id="174260"/>
    <lineage>
        <taxon>Eukaryota</taxon>
        <taxon>Metazoa</taxon>
        <taxon>Cnidaria</taxon>
        <taxon>Anthozoa</taxon>
        <taxon>Hexacorallia</taxon>
        <taxon>Scleractinia</taxon>
        <taxon>Caryophylliina</taxon>
        <taxon>Caryophylliidae</taxon>
        <taxon>Desmophyllum</taxon>
    </lineage>
</organism>
<feature type="compositionally biased region" description="Basic residues" evidence="1">
    <location>
        <begin position="7"/>
        <end position="18"/>
    </location>
</feature>
<comment type="caution">
    <text evidence="2">The sequence shown here is derived from an EMBL/GenBank/DDBJ whole genome shotgun (WGS) entry which is preliminary data.</text>
</comment>
<reference evidence="2" key="1">
    <citation type="submission" date="2023-01" db="EMBL/GenBank/DDBJ databases">
        <title>Genome assembly of the deep-sea coral Lophelia pertusa.</title>
        <authorList>
            <person name="Herrera S."/>
            <person name="Cordes E."/>
        </authorList>
    </citation>
    <scope>NUCLEOTIDE SEQUENCE</scope>
    <source>
        <strain evidence="2">USNM1676648</strain>
        <tissue evidence="2">Polyp</tissue>
    </source>
</reference>
<evidence type="ECO:0000313" key="2">
    <source>
        <dbReference type="EMBL" id="KAJ7381408.1"/>
    </source>
</evidence>
<keyword evidence="3" id="KW-1185">Reference proteome</keyword>
<feature type="region of interest" description="Disordered" evidence="1">
    <location>
        <begin position="56"/>
        <end position="77"/>
    </location>
</feature>
<feature type="non-terminal residue" evidence="2">
    <location>
        <position position="77"/>
    </location>
</feature>
<dbReference type="EMBL" id="MU826350">
    <property type="protein sequence ID" value="KAJ7381408.1"/>
    <property type="molecule type" value="Genomic_DNA"/>
</dbReference>
<feature type="compositionally biased region" description="Polar residues" evidence="1">
    <location>
        <begin position="58"/>
        <end position="69"/>
    </location>
</feature>
<gene>
    <name evidence="2" type="ORF">OS493_001542</name>
</gene>
<sequence>RLGDVLRRKRYNSKRPGRGKATSFPSTSEAHIEVNRQPIGAPSSKTMLHESRAAFLASQPSTRLNSRSAMLSERPPK</sequence>
<accession>A0A9W9ZGN4</accession>
<proteinExistence type="predicted"/>
<dbReference type="AlphaFoldDB" id="A0A9W9ZGN4"/>
<evidence type="ECO:0000313" key="3">
    <source>
        <dbReference type="Proteomes" id="UP001163046"/>
    </source>
</evidence>
<evidence type="ECO:0000256" key="1">
    <source>
        <dbReference type="SAM" id="MobiDB-lite"/>
    </source>
</evidence>
<name>A0A9W9ZGN4_9CNID</name>
<protein>
    <submittedName>
        <fullName evidence="2">Uncharacterized protein</fullName>
    </submittedName>
</protein>
<feature type="region of interest" description="Disordered" evidence="1">
    <location>
        <begin position="1"/>
        <end position="31"/>
    </location>
</feature>